<evidence type="ECO:0000259" key="4">
    <source>
        <dbReference type="Pfam" id="PF07727"/>
    </source>
</evidence>
<dbReference type="GO" id="GO:0046872">
    <property type="term" value="F:metal ion binding"/>
    <property type="evidence" value="ECO:0007669"/>
    <property type="project" value="UniProtKB-KW"/>
</dbReference>
<gene>
    <name evidence="5" type="ORF">Tci_303412</name>
</gene>
<dbReference type="InterPro" id="IPR012337">
    <property type="entry name" value="RNaseH-like_sf"/>
</dbReference>
<evidence type="ECO:0000256" key="2">
    <source>
        <dbReference type="ARBA" id="ARBA00022801"/>
    </source>
</evidence>
<dbReference type="GO" id="GO:0016787">
    <property type="term" value="F:hydrolase activity"/>
    <property type="evidence" value="ECO:0007669"/>
    <property type="project" value="UniProtKB-KW"/>
</dbReference>
<dbReference type="CDD" id="cd09272">
    <property type="entry name" value="RNase_HI_RT_Ty1"/>
    <property type="match status" value="1"/>
</dbReference>
<dbReference type="EMBL" id="BKCJ010101130">
    <property type="protein sequence ID" value="GEX31437.1"/>
    <property type="molecule type" value="Genomic_DNA"/>
</dbReference>
<dbReference type="InterPro" id="IPR039537">
    <property type="entry name" value="Retrotran_Ty1/copia-like"/>
</dbReference>
<comment type="caution">
    <text evidence="5">The sequence shown here is derived from an EMBL/GenBank/DDBJ whole genome shotgun (WGS) entry which is preliminary data.</text>
</comment>
<dbReference type="Gene3D" id="3.30.420.10">
    <property type="entry name" value="Ribonuclease H-like superfamily/Ribonuclease H"/>
    <property type="match status" value="1"/>
</dbReference>
<name>A0A699H3H7_TANCI</name>
<reference evidence="5" key="1">
    <citation type="journal article" date="2019" name="Sci. Rep.">
        <title>Draft genome of Tanacetum cinerariifolium, the natural source of mosquito coil.</title>
        <authorList>
            <person name="Yamashiro T."/>
            <person name="Shiraishi A."/>
            <person name="Satake H."/>
            <person name="Nakayama K."/>
        </authorList>
    </citation>
    <scope>NUCLEOTIDE SEQUENCE</scope>
</reference>
<dbReference type="AlphaFoldDB" id="A0A699H3H7"/>
<proteinExistence type="predicted"/>
<evidence type="ECO:0000313" key="5">
    <source>
        <dbReference type="EMBL" id="GEX31437.1"/>
    </source>
</evidence>
<dbReference type="Pfam" id="PF07727">
    <property type="entry name" value="RVT_2"/>
    <property type="match status" value="1"/>
</dbReference>
<feature type="coiled-coil region" evidence="3">
    <location>
        <begin position="171"/>
        <end position="205"/>
    </location>
</feature>
<dbReference type="PANTHER" id="PTHR42648">
    <property type="entry name" value="TRANSPOSASE, PUTATIVE-RELATED"/>
    <property type="match status" value="1"/>
</dbReference>
<evidence type="ECO:0000256" key="3">
    <source>
        <dbReference type="SAM" id="Coils"/>
    </source>
</evidence>
<accession>A0A699H3H7</accession>
<keyword evidence="1" id="KW-0479">Metal-binding</keyword>
<keyword evidence="3" id="KW-0175">Coiled coil</keyword>
<keyword evidence="2" id="KW-0378">Hydrolase</keyword>
<sequence length="675" mass="76931">MVKIQEVSTADTCTDSEPLEQVQNDVRYNVFANDLQHSEQSESVSNTCLVKTNDSNVIPDSHDMCDDDIQNDQNDVESDDERVALANLIANLKLDNKQTEFEKYKAFNDRTVDYDKLEEIADNAWVKQSKDQFRAPTAQDMEILIQTCLIPLAIKTQYDSFLFVHELKQEMHANLKYVESLEKEIDELESDKAEFSNMYDMILQECIPKPSVLGKPAPFSNSLERRYFPKTKLVLKTNVSEGLSKLVTTQTLPQIARQAVSNINVLKPGMYRIDNMSTQTRAPQSLQTIRNTNPRVSSSTRVIHKTNVSRPHHKSNQLKDKVLPNNSQVKPMKTQVEEHHRISSISNKTKFVTACNDSFNSRTLNANAVCATWFITSKASIPISSQLVNFVMRIWRLSHLNFDYINLLSKKDIMVGLPKLKYVKDQLCSSYELSKAKRSSFKSKVVPSSKGRLNLLHMELCVPMRVASVNGKNYILVIVDDYSRYTWTFFLHAHVPSQQELDLLFGPLYDEFFNTEEEHLPDDEFTNPFCAPTQEVAESSSHNIVNSNVPTFNQPQEEVYVAQPNRFVNPDHPEKVYRLKKALYGLKQTPKAWTLDPPIPMWYLYQSGQGSSFGLTAFSDVDHAGCIDSRKNTSRGIQFLGDKLVSWMSKKQNFTTMSSAEAEYVVLSASCVQVM</sequence>
<feature type="domain" description="Reverse transcriptase Ty1/copia-type" evidence="4">
    <location>
        <begin position="556"/>
        <end position="594"/>
    </location>
</feature>
<dbReference type="PANTHER" id="PTHR42648:SF21">
    <property type="entry name" value="CYSTEINE-RICH RLK (RECEPTOR-LIKE PROTEIN KINASE) 8"/>
    <property type="match status" value="1"/>
</dbReference>
<dbReference type="InterPro" id="IPR036397">
    <property type="entry name" value="RNaseH_sf"/>
</dbReference>
<dbReference type="InterPro" id="IPR013103">
    <property type="entry name" value="RVT_2"/>
</dbReference>
<dbReference type="GO" id="GO:0003676">
    <property type="term" value="F:nucleic acid binding"/>
    <property type="evidence" value="ECO:0007669"/>
    <property type="project" value="InterPro"/>
</dbReference>
<protein>
    <submittedName>
        <fullName evidence="5">Retrotransposon protein, putative, unclassified</fullName>
    </submittedName>
</protein>
<evidence type="ECO:0000256" key="1">
    <source>
        <dbReference type="ARBA" id="ARBA00022723"/>
    </source>
</evidence>
<organism evidence="5">
    <name type="scientific">Tanacetum cinerariifolium</name>
    <name type="common">Dalmatian daisy</name>
    <name type="synonym">Chrysanthemum cinerariifolium</name>
    <dbReference type="NCBI Taxonomy" id="118510"/>
    <lineage>
        <taxon>Eukaryota</taxon>
        <taxon>Viridiplantae</taxon>
        <taxon>Streptophyta</taxon>
        <taxon>Embryophyta</taxon>
        <taxon>Tracheophyta</taxon>
        <taxon>Spermatophyta</taxon>
        <taxon>Magnoliopsida</taxon>
        <taxon>eudicotyledons</taxon>
        <taxon>Gunneridae</taxon>
        <taxon>Pentapetalae</taxon>
        <taxon>asterids</taxon>
        <taxon>campanulids</taxon>
        <taxon>Asterales</taxon>
        <taxon>Asteraceae</taxon>
        <taxon>Asteroideae</taxon>
        <taxon>Anthemideae</taxon>
        <taxon>Anthemidinae</taxon>
        <taxon>Tanacetum</taxon>
    </lineage>
</organism>
<dbReference type="SUPFAM" id="SSF53098">
    <property type="entry name" value="Ribonuclease H-like"/>
    <property type="match status" value="1"/>
</dbReference>